<feature type="compositionally biased region" description="Basic and acidic residues" evidence="19">
    <location>
        <begin position="515"/>
        <end position="554"/>
    </location>
</feature>
<name>A0A9P5S736_9FUNG</name>
<feature type="compositionally biased region" description="Low complexity" evidence="19">
    <location>
        <begin position="702"/>
        <end position="712"/>
    </location>
</feature>
<evidence type="ECO:0000256" key="7">
    <source>
        <dbReference type="ARBA" id="ARBA00022723"/>
    </source>
</evidence>
<dbReference type="AlphaFoldDB" id="A0A9P5S736"/>
<dbReference type="Pfam" id="PF04152">
    <property type="entry name" value="Mre11_DNA_bind"/>
    <property type="match status" value="1"/>
</dbReference>
<feature type="compositionally biased region" description="Polar residues" evidence="19">
    <location>
        <begin position="582"/>
        <end position="594"/>
    </location>
</feature>
<keyword evidence="15 16" id="KW-0469">Meiosis</keyword>
<dbReference type="InterPro" id="IPR007281">
    <property type="entry name" value="Mre11_DNA-bd"/>
</dbReference>
<keyword evidence="11 16" id="KW-0269">Exonuclease</keyword>
<evidence type="ECO:0000256" key="2">
    <source>
        <dbReference type="ARBA" id="ARBA00004123"/>
    </source>
</evidence>
<reference evidence="21" key="1">
    <citation type="journal article" date="2020" name="Fungal Divers.">
        <title>Resolving the Mortierellaceae phylogeny through synthesis of multi-gene phylogenetics and phylogenomics.</title>
        <authorList>
            <person name="Vandepol N."/>
            <person name="Liber J."/>
            <person name="Desiro A."/>
            <person name="Na H."/>
            <person name="Kennedy M."/>
            <person name="Barry K."/>
            <person name="Grigoriev I.V."/>
            <person name="Miller A.N."/>
            <person name="O'Donnell K."/>
            <person name="Stajich J.E."/>
            <person name="Bonito G."/>
        </authorList>
    </citation>
    <scope>NUCLEOTIDE SEQUENCE</scope>
    <source>
        <strain evidence="21">NRRL 6426</strain>
    </source>
</reference>
<proteinExistence type="inferred from homology"/>
<evidence type="ECO:0000256" key="14">
    <source>
        <dbReference type="ARBA" id="ARBA00023242"/>
    </source>
</evidence>
<dbReference type="PIRSF" id="PIRSF000882">
    <property type="entry name" value="DSB_repair_MRE11"/>
    <property type="match status" value="1"/>
</dbReference>
<dbReference type="Gene3D" id="3.30.110.110">
    <property type="entry name" value="Mre11, capping domain"/>
    <property type="match status" value="1"/>
</dbReference>
<evidence type="ECO:0000256" key="10">
    <source>
        <dbReference type="ARBA" id="ARBA00022801"/>
    </source>
</evidence>
<evidence type="ECO:0000256" key="18">
    <source>
        <dbReference type="RuleBase" id="RU003447"/>
    </source>
</evidence>
<evidence type="ECO:0000256" key="9">
    <source>
        <dbReference type="ARBA" id="ARBA00022763"/>
    </source>
</evidence>
<evidence type="ECO:0000256" key="12">
    <source>
        <dbReference type="ARBA" id="ARBA00023204"/>
    </source>
</evidence>
<dbReference type="PANTHER" id="PTHR10139:SF1">
    <property type="entry name" value="DOUBLE-STRAND BREAK REPAIR PROTEIN MRE11"/>
    <property type="match status" value="1"/>
</dbReference>
<dbReference type="Gene3D" id="3.60.21.10">
    <property type="match status" value="1"/>
</dbReference>
<comment type="caution">
    <text evidence="21">The sequence shown here is derived from an EMBL/GenBank/DDBJ whole genome shotgun (WGS) entry which is preliminary data.</text>
</comment>
<dbReference type="GO" id="GO:0007095">
    <property type="term" value="P:mitotic G2 DNA damage checkpoint signaling"/>
    <property type="evidence" value="ECO:0007669"/>
    <property type="project" value="TreeGrafter"/>
</dbReference>
<dbReference type="GO" id="GO:0000723">
    <property type="term" value="P:telomere maintenance"/>
    <property type="evidence" value="ECO:0007669"/>
    <property type="project" value="TreeGrafter"/>
</dbReference>
<comment type="cofactor">
    <cofactor evidence="1 16">
        <name>Mn(2+)</name>
        <dbReference type="ChEBI" id="CHEBI:29035"/>
    </cofactor>
</comment>
<dbReference type="GO" id="GO:0042138">
    <property type="term" value="P:meiotic DNA double-strand break formation"/>
    <property type="evidence" value="ECO:0007669"/>
    <property type="project" value="TreeGrafter"/>
</dbReference>
<keyword evidence="8 16" id="KW-0255">Endonuclease</keyword>
<keyword evidence="10 16" id="KW-0378">Hydrolase</keyword>
<evidence type="ECO:0000256" key="4">
    <source>
        <dbReference type="ARBA" id="ARBA00009028"/>
    </source>
</evidence>
<gene>
    <name evidence="21" type="primary">MRE11A</name>
    <name evidence="21" type="ORF">BG015_001723</name>
</gene>
<feature type="domain" description="Mre11 DNA-binding" evidence="20">
    <location>
        <begin position="314"/>
        <end position="503"/>
    </location>
</feature>
<comment type="subcellular location">
    <subcellularLocation>
        <location evidence="3">Chromosome</location>
    </subcellularLocation>
    <subcellularLocation>
        <location evidence="2 16">Nucleus</location>
    </subcellularLocation>
</comment>
<evidence type="ECO:0000256" key="5">
    <source>
        <dbReference type="ARBA" id="ARBA00022454"/>
    </source>
</evidence>
<protein>
    <recommendedName>
        <fullName evidence="16">Double-strand break repair protein</fullName>
    </recommendedName>
</protein>
<dbReference type="InterPro" id="IPR029052">
    <property type="entry name" value="Metallo-depent_PP-like"/>
</dbReference>
<keyword evidence="7" id="KW-0479">Metal-binding</keyword>
<evidence type="ECO:0000259" key="20">
    <source>
        <dbReference type="SMART" id="SM01347"/>
    </source>
</evidence>
<dbReference type="FunFam" id="3.60.21.10:FF:000011">
    <property type="entry name" value="Double-strand break repair protein"/>
    <property type="match status" value="1"/>
</dbReference>
<feature type="region of interest" description="Disordered" evidence="19">
    <location>
        <begin position="1"/>
        <end position="25"/>
    </location>
</feature>
<evidence type="ECO:0000256" key="1">
    <source>
        <dbReference type="ARBA" id="ARBA00001936"/>
    </source>
</evidence>
<dbReference type="InterPro" id="IPR004843">
    <property type="entry name" value="Calcineurin-like_PHP"/>
</dbReference>
<feature type="region of interest" description="Disordered" evidence="19">
    <location>
        <begin position="724"/>
        <end position="773"/>
    </location>
</feature>
<dbReference type="CDD" id="cd00840">
    <property type="entry name" value="MPP_Mre11_N"/>
    <property type="match status" value="1"/>
</dbReference>
<organism evidence="21 22">
    <name type="scientific">Linnemannia schmuckeri</name>
    <dbReference type="NCBI Taxonomy" id="64567"/>
    <lineage>
        <taxon>Eukaryota</taxon>
        <taxon>Fungi</taxon>
        <taxon>Fungi incertae sedis</taxon>
        <taxon>Mucoromycota</taxon>
        <taxon>Mortierellomycotina</taxon>
        <taxon>Mortierellomycetes</taxon>
        <taxon>Mortierellales</taxon>
        <taxon>Mortierellaceae</taxon>
        <taxon>Linnemannia</taxon>
    </lineage>
</organism>
<feature type="compositionally biased region" description="Acidic residues" evidence="19">
    <location>
        <begin position="382"/>
        <end position="396"/>
    </location>
</feature>
<feature type="region of interest" description="Disordered" evidence="19">
    <location>
        <begin position="515"/>
        <end position="712"/>
    </location>
</feature>
<evidence type="ECO:0000256" key="17">
    <source>
        <dbReference type="PIRSR" id="PIRSR000882-1"/>
    </source>
</evidence>
<evidence type="ECO:0000256" key="11">
    <source>
        <dbReference type="ARBA" id="ARBA00022839"/>
    </source>
</evidence>
<evidence type="ECO:0000256" key="15">
    <source>
        <dbReference type="ARBA" id="ARBA00023254"/>
    </source>
</evidence>
<feature type="active site" description="Proton donor" evidence="17">
    <location>
        <position position="147"/>
    </location>
</feature>
<accession>A0A9P5S736</accession>
<comment type="function">
    <text evidence="16">Core component of the MRN complex, which plays a central role in double-strand break (DSB) repair, DNA recombination, maintenance of telomere integrity and meiosis. The MRN complex is involved in the repair of DNA double-strand breaks (DSBs) via homologous recombination (HR), an error-free mechanism which primarily occurs during S and G2 phases. The complex (1) mediates the end resection of damaged DNA, which generates proper single-stranded DNA, a key initial steps in HR, and is (2) required for the recruitment of other repair factors and efficient activation of ATM and ATR upon DNA damage. Within the MRN complex, MRE11 possesses both single-strand endonuclease activity and double-strand-specific 3'-5' exonuclease activity. MRE11 first endonucleolytically cleaves the 5' strand at DNA DSB ends to prevent non-homologous end joining (NHEJ) and licence HR. It then generates a single-stranded DNA gap via 3' to 5' exonucleolytic degradation, which is required for single-strand invasion and recombination.</text>
</comment>
<feature type="region of interest" description="Disordered" evidence="19">
    <location>
        <begin position="371"/>
        <end position="403"/>
    </location>
</feature>
<dbReference type="NCBIfam" id="TIGR00583">
    <property type="entry name" value="mre11"/>
    <property type="match status" value="1"/>
</dbReference>
<dbReference type="SMART" id="SM01347">
    <property type="entry name" value="Mre11_DNA_bind"/>
    <property type="match status" value="1"/>
</dbReference>
<evidence type="ECO:0000256" key="13">
    <source>
        <dbReference type="ARBA" id="ARBA00023211"/>
    </source>
</evidence>
<dbReference type="GO" id="GO:0000724">
    <property type="term" value="P:double-strand break repair via homologous recombination"/>
    <property type="evidence" value="ECO:0007669"/>
    <property type="project" value="TreeGrafter"/>
</dbReference>
<dbReference type="GO" id="GO:0031573">
    <property type="term" value="P:mitotic intra-S DNA damage checkpoint signaling"/>
    <property type="evidence" value="ECO:0007669"/>
    <property type="project" value="TreeGrafter"/>
</dbReference>
<dbReference type="InterPro" id="IPR038487">
    <property type="entry name" value="Mre11_capping_dom"/>
</dbReference>
<dbReference type="SUPFAM" id="SSF56300">
    <property type="entry name" value="Metallo-dependent phosphatases"/>
    <property type="match status" value="1"/>
</dbReference>
<evidence type="ECO:0000313" key="21">
    <source>
        <dbReference type="EMBL" id="KAF9154147.1"/>
    </source>
</evidence>
<keyword evidence="6 16" id="KW-0540">Nuclease</keyword>
<dbReference type="GO" id="GO:0097552">
    <property type="term" value="P:mitochondrial double-strand break repair via homologous recombination"/>
    <property type="evidence" value="ECO:0007669"/>
    <property type="project" value="TreeGrafter"/>
</dbReference>
<evidence type="ECO:0000256" key="19">
    <source>
        <dbReference type="SAM" id="MobiDB-lite"/>
    </source>
</evidence>
<dbReference type="InterPro" id="IPR041796">
    <property type="entry name" value="Mre11_N"/>
</dbReference>
<dbReference type="GO" id="GO:0008296">
    <property type="term" value="F:3'-5'-DNA exonuclease activity"/>
    <property type="evidence" value="ECO:0007669"/>
    <property type="project" value="InterPro"/>
</dbReference>
<dbReference type="Proteomes" id="UP000748756">
    <property type="component" value="Unassembled WGS sequence"/>
</dbReference>
<dbReference type="EMBL" id="JAAAUQ010000132">
    <property type="protein sequence ID" value="KAF9154147.1"/>
    <property type="molecule type" value="Genomic_DNA"/>
</dbReference>
<evidence type="ECO:0000256" key="6">
    <source>
        <dbReference type="ARBA" id="ARBA00022722"/>
    </source>
</evidence>
<evidence type="ECO:0000256" key="8">
    <source>
        <dbReference type="ARBA" id="ARBA00022759"/>
    </source>
</evidence>
<feature type="compositionally biased region" description="Polar residues" evidence="19">
    <location>
        <begin position="10"/>
        <end position="19"/>
    </location>
</feature>
<keyword evidence="5" id="KW-0158">Chromosome</keyword>
<keyword evidence="12 16" id="KW-0234">DNA repair</keyword>
<dbReference type="GO" id="GO:0006303">
    <property type="term" value="P:double-strand break repair via nonhomologous end joining"/>
    <property type="evidence" value="ECO:0007669"/>
    <property type="project" value="TreeGrafter"/>
</dbReference>
<evidence type="ECO:0000256" key="3">
    <source>
        <dbReference type="ARBA" id="ARBA00004286"/>
    </source>
</evidence>
<feature type="compositionally biased region" description="Basic and acidic residues" evidence="19">
    <location>
        <begin position="564"/>
        <end position="574"/>
    </location>
</feature>
<dbReference type="Pfam" id="PF00149">
    <property type="entry name" value="Metallophos"/>
    <property type="match status" value="1"/>
</dbReference>
<keyword evidence="9 16" id="KW-0227">DNA damage</keyword>
<evidence type="ECO:0000313" key="22">
    <source>
        <dbReference type="Proteomes" id="UP000748756"/>
    </source>
</evidence>
<keyword evidence="13 16" id="KW-0464">Manganese</keyword>
<keyword evidence="14 16" id="KW-0539">Nucleus</keyword>
<evidence type="ECO:0000256" key="16">
    <source>
        <dbReference type="PIRNR" id="PIRNR000882"/>
    </source>
</evidence>
<feature type="compositionally biased region" description="Low complexity" evidence="19">
    <location>
        <begin position="732"/>
        <end position="759"/>
    </location>
</feature>
<dbReference type="GO" id="GO:0000014">
    <property type="term" value="F:single-stranded DNA endodeoxyribonuclease activity"/>
    <property type="evidence" value="ECO:0007669"/>
    <property type="project" value="TreeGrafter"/>
</dbReference>
<dbReference type="OrthoDB" id="30417at2759"/>
<dbReference type="PANTHER" id="PTHR10139">
    <property type="entry name" value="DOUBLE-STRAND BREAK REPAIR PROTEIN MRE11"/>
    <property type="match status" value="1"/>
</dbReference>
<dbReference type="GO" id="GO:0030870">
    <property type="term" value="C:Mre11 complex"/>
    <property type="evidence" value="ECO:0007669"/>
    <property type="project" value="UniProtKB-UniRule"/>
</dbReference>
<dbReference type="GO" id="GO:0035861">
    <property type="term" value="C:site of double-strand break"/>
    <property type="evidence" value="ECO:0007669"/>
    <property type="project" value="TreeGrafter"/>
</dbReference>
<comment type="similarity">
    <text evidence="4 16 18">Belongs to the MRE11/RAD32 family.</text>
</comment>
<dbReference type="InterPro" id="IPR003701">
    <property type="entry name" value="Mre11"/>
</dbReference>
<sequence>MDDLSPDMLEQSNASQLSQGEGEEQDTFSILVATDNHLGYLEKDPVRGDDSFRAFEEILKLAAESEASGTVDMILLGGDLFHENKPSRKTLYNTTKLLKQYCLGDKPISLEFLSDPNDNFPEGIENVNYMDANLNIAIPVFSIHGNHDDPAGDGNLCALDQLAMNGLVNYFGRSQEVDNVVVKPILLQKGASRLALFGIGNIRDERLHQTFLRRNVKLMRPEEDHEEEPWYNMLVLHQNRVMHGPKSYIPEAFLDDFINLVIWGHEHECLIDPVYNPQQGFHVSQPGSSVATSLSEGESKEKHVALLKICRGKFKLDKIRLASVRPFIMGDLVLADHQLDPTNQQKVNSLISRKVRELVEEAKADWLDKNKNSARKRRMDPEGESDEEDTDQDQSDDQPAQIPKPLVRLKVEYSGGYEIFNPQRFGQEFVDTVANPRDIVQFYRRKTAFNKTIAAKSKAEIDHVELTEKLDTLKVENLVQKYLSAQNLSILPEMQLADAVRIYVEKDEKDAINKEKDLQAEKYARDHSNGGLLDHKRTGRDDDGNDMDVDHTNDKDEESMASESEAKKPKDKAAPRARSPRNQPTFRTAENNANRPVRKAAIPPVPRTTTRTRTVVAEDSHEEDELDDQGRDDNDDYQEPVQTRSRSPRKQTYVVLDSEDEASVANDQIGGEDDEFLVSKTETRAKSKARANSPPKPKVAPKPRATAAPKKTAAAVAAAAIVQDQGTSASTRAAPAPKGRAGAQNASQISSQGSSQAPSRLVASIGSRKKKLF</sequence>
<dbReference type="GO" id="GO:0030145">
    <property type="term" value="F:manganese ion binding"/>
    <property type="evidence" value="ECO:0007669"/>
    <property type="project" value="UniProtKB-UniRule"/>
</dbReference>
<keyword evidence="22" id="KW-1185">Reference proteome</keyword>